<organism evidence="2 3">
    <name type="scientific">Pseudonocardia lutea</name>
    <dbReference type="NCBI Taxonomy" id="2172015"/>
    <lineage>
        <taxon>Bacteria</taxon>
        <taxon>Bacillati</taxon>
        <taxon>Actinomycetota</taxon>
        <taxon>Actinomycetes</taxon>
        <taxon>Pseudonocardiales</taxon>
        <taxon>Pseudonocardiaceae</taxon>
        <taxon>Pseudonocardia</taxon>
    </lineage>
</organism>
<gene>
    <name evidence="2" type="ORF">ACFQH9_23305</name>
</gene>
<evidence type="ECO:0008006" key="4">
    <source>
        <dbReference type="Google" id="ProtNLM"/>
    </source>
</evidence>
<comment type="caution">
    <text evidence="2">The sequence shown here is derived from an EMBL/GenBank/DDBJ whole genome shotgun (WGS) entry which is preliminary data.</text>
</comment>
<proteinExistence type="predicted"/>
<evidence type="ECO:0000313" key="3">
    <source>
        <dbReference type="Proteomes" id="UP001596119"/>
    </source>
</evidence>
<feature type="transmembrane region" description="Helical" evidence="1">
    <location>
        <begin position="111"/>
        <end position="130"/>
    </location>
</feature>
<dbReference type="Proteomes" id="UP001596119">
    <property type="component" value="Unassembled WGS sequence"/>
</dbReference>
<keyword evidence="3" id="KW-1185">Reference proteome</keyword>
<accession>A0ABW1IG31</accession>
<protein>
    <recommendedName>
        <fullName evidence="4">Flagellar biosynthetic protein FliP</fullName>
    </recommendedName>
</protein>
<name>A0ABW1IG31_9PSEU</name>
<evidence type="ECO:0000256" key="1">
    <source>
        <dbReference type="SAM" id="Phobius"/>
    </source>
</evidence>
<keyword evidence="1" id="KW-0812">Transmembrane</keyword>
<reference evidence="3" key="1">
    <citation type="journal article" date="2019" name="Int. J. Syst. Evol. Microbiol.">
        <title>The Global Catalogue of Microorganisms (GCM) 10K type strain sequencing project: providing services to taxonomists for standard genome sequencing and annotation.</title>
        <authorList>
            <consortium name="The Broad Institute Genomics Platform"/>
            <consortium name="The Broad Institute Genome Sequencing Center for Infectious Disease"/>
            <person name="Wu L."/>
            <person name="Ma J."/>
        </authorList>
    </citation>
    <scope>NUCLEOTIDE SEQUENCE [LARGE SCALE GENOMIC DNA]</scope>
    <source>
        <strain evidence="3">CGMCC 4.7397</strain>
    </source>
</reference>
<dbReference type="EMBL" id="JBHSQK010000066">
    <property type="protein sequence ID" value="MFC5951199.1"/>
    <property type="molecule type" value="Genomic_DNA"/>
</dbReference>
<keyword evidence="1" id="KW-0472">Membrane</keyword>
<feature type="transmembrane region" description="Helical" evidence="1">
    <location>
        <begin position="84"/>
        <end position="105"/>
    </location>
</feature>
<feature type="transmembrane region" description="Helical" evidence="1">
    <location>
        <begin position="58"/>
        <end position="77"/>
    </location>
</feature>
<feature type="transmembrane region" description="Helical" evidence="1">
    <location>
        <begin position="26"/>
        <end position="46"/>
    </location>
</feature>
<dbReference type="RefSeq" id="WP_379568925.1">
    <property type="nucleotide sequence ID" value="NZ_JBHSQK010000066.1"/>
</dbReference>
<sequence>MSTPARPRSRSGLRAVVTDRRFVRHYVEMLVAMGLGMAVLLPLRRFAGLPDLSGSVELHSLLMATSMTIGMSAWMLVRRHSWAAIAEMAVAMYLPFVVLLVPFRAGVLDGHGVMMAGHVLMLPAMLLAMLRRPAEYLGHHH</sequence>
<keyword evidence="1" id="KW-1133">Transmembrane helix</keyword>
<evidence type="ECO:0000313" key="2">
    <source>
        <dbReference type="EMBL" id="MFC5951199.1"/>
    </source>
</evidence>